<dbReference type="EMBL" id="JAEKNR010000122">
    <property type="protein sequence ID" value="MBJ7598703.1"/>
    <property type="molecule type" value="Genomic_DNA"/>
</dbReference>
<dbReference type="InterPro" id="IPR005372">
    <property type="entry name" value="UPF0182"/>
</dbReference>
<dbReference type="GO" id="GO:0005886">
    <property type="term" value="C:plasma membrane"/>
    <property type="evidence" value="ECO:0007669"/>
    <property type="project" value="UniProtKB-SubCell"/>
</dbReference>
<feature type="transmembrane region" description="Helical" evidence="5">
    <location>
        <begin position="183"/>
        <end position="205"/>
    </location>
</feature>
<keyword evidence="3 5" id="KW-1133">Transmembrane helix</keyword>
<dbReference type="HAMAP" id="MF_01600">
    <property type="entry name" value="UPF0182"/>
    <property type="match status" value="1"/>
</dbReference>
<comment type="similarity">
    <text evidence="5">Belongs to the UPF0182 family.</text>
</comment>
<dbReference type="AlphaFoldDB" id="A0A934KAE5"/>
<dbReference type="RefSeq" id="WP_338201908.1">
    <property type="nucleotide sequence ID" value="NZ_JAEKNR010000122.1"/>
</dbReference>
<evidence type="ECO:0000256" key="3">
    <source>
        <dbReference type="ARBA" id="ARBA00022989"/>
    </source>
</evidence>
<feature type="transmembrane region" description="Helical" evidence="5">
    <location>
        <begin position="291"/>
        <end position="312"/>
    </location>
</feature>
<evidence type="ECO:0000256" key="5">
    <source>
        <dbReference type="HAMAP-Rule" id="MF_01600"/>
    </source>
</evidence>
<dbReference type="Pfam" id="PF03699">
    <property type="entry name" value="UPF0182"/>
    <property type="match status" value="1"/>
</dbReference>
<evidence type="ECO:0000256" key="1">
    <source>
        <dbReference type="ARBA" id="ARBA00022475"/>
    </source>
</evidence>
<evidence type="ECO:0000313" key="8">
    <source>
        <dbReference type="Proteomes" id="UP000612893"/>
    </source>
</evidence>
<keyword evidence="4 5" id="KW-0472">Membrane</keyword>
<feature type="transmembrane region" description="Helical" evidence="5">
    <location>
        <begin position="266"/>
        <end position="284"/>
    </location>
</feature>
<evidence type="ECO:0000313" key="7">
    <source>
        <dbReference type="EMBL" id="MBJ7598703.1"/>
    </source>
</evidence>
<keyword evidence="1 5" id="KW-1003">Cell membrane</keyword>
<feature type="transmembrane region" description="Helical" evidence="5">
    <location>
        <begin position="120"/>
        <end position="143"/>
    </location>
</feature>
<proteinExistence type="inferred from homology"/>
<feature type="compositionally biased region" description="Low complexity" evidence="6">
    <location>
        <begin position="925"/>
        <end position="944"/>
    </location>
</feature>
<feature type="transmembrane region" description="Helical" evidence="5">
    <location>
        <begin position="217"/>
        <end position="238"/>
    </location>
</feature>
<comment type="caution">
    <text evidence="7">The sequence shown here is derived from an EMBL/GenBank/DDBJ whole genome shotgun (WGS) entry which is preliminary data.</text>
</comment>
<dbReference type="PANTHER" id="PTHR39344">
    <property type="entry name" value="UPF0182 PROTEIN SLL1060"/>
    <property type="match status" value="1"/>
</dbReference>
<dbReference type="PANTHER" id="PTHR39344:SF1">
    <property type="entry name" value="UPF0182 PROTEIN SLL1060"/>
    <property type="match status" value="1"/>
</dbReference>
<comment type="subcellular location">
    <subcellularLocation>
        <location evidence="5">Cell membrane</location>
        <topology evidence="5">Multi-pass membrane protein</topology>
    </subcellularLocation>
</comment>
<organism evidence="7 8">
    <name type="scientific">Candidatus Nephthysia bennettiae</name>
    <dbReference type="NCBI Taxonomy" id="3127016"/>
    <lineage>
        <taxon>Bacteria</taxon>
        <taxon>Bacillati</taxon>
        <taxon>Candidatus Dormiibacterota</taxon>
        <taxon>Candidatus Dormibacteria</taxon>
        <taxon>Candidatus Dormibacterales</taxon>
        <taxon>Candidatus Dormibacteraceae</taxon>
        <taxon>Candidatus Nephthysia</taxon>
    </lineage>
</organism>
<accession>A0A934KAE5</accession>
<protein>
    <recommendedName>
        <fullName evidence="5">UPF0182 protein JF922_11550</fullName>
    </recommendedName>
</protein>
<dbReference type="GO" id="GO:0005576">
    <property type="term" value="C:extracellular region"/>
    <property type="evidence" value="ECO:0007669"/>
    <property type="project" value="TreeGrafter"/>
</dbReference>
<keyword evidence="8" id="KW-1185">Reference proteome</keyword>
<feature type="region of interest" description="Disordered" evidence="6">
    <location>
        <begin position="850"/>
        <end position="871"/>
    </location>
</feature>
<evidence type="ECO:0000256" key="4">
    <source>
        <dbReference type="ARBA" id="ARBA00023136"/>
    </source>
</evidence>
<feature type="transmembrane region" description="Helical" evidence="5">
    <location>
        <begin position="33"/>
        <end position="58"/>
    </location>
</feature>
<gene>
    <name evidence="7" type="ORF">JF922_11550</name>
</gene>
<evidence type="ECO:0000256" key="2">
    <source>
        <dbReference type="ARBA" id="ARBA00022692"/>
    </source>
</evidence>
<feature type="transmembrane region" description="Helical" evidence="5">
    <location>
        <begin position="78"/>
        <end position="100"/>
    </location>
</feature>
<reference evidence="7" key="1">
    <citation type="submission" date="2020-10" db="EMBL/GenBank/DDBJ databases">
        <title>Ca. Dormibacterota MAGs.</title>
        <authorList>
            <person name="Montgomery K."/>
        </authorList>
    </citation>
    <scope>NUCLEOTIDE SEQUENCE [LARGE SCALE GENOMIC DNA]</scope>
    <source>
        <strain evidence="7">SC8812_S17_10</strain>
    </source>
</reference>
<dbReference type="Proteomes" id="UP000612893">
    <property type="component" value="Unassembled WGS sequence"/>
</dbReference>
<feature type="region of interest" description="Disordered" evidence="6">
    <location>
        <begin position="916"/>
        <end position="944"/>
    </location>
</feature>
<keyword evidence="2 5" id="KW-0812">Transmembrane</keyword>
<sequence length="944" mass="103063">MARRPPGGPFDPFDQSPFSSIQELRIPRPSRRVWTGLAFVGGGILLLFVAAPLIGFIAETEWFQALGLGSVYLDRVWLQFWLFVAGLAVALLATVGNVAIALRLRSGTALRAVGIRRRTLFSGAGLAGVAASVLVALVLASSLRTTWPQLALFLHYSATGVRDPLFGQDVSFYILTLPFLQSIAGWLLGLLFMTALLVAVLYAWRGESFDLRLPPRAIAHISVLIAALALVTAASTFLDRYSLLSQHNGVVWGAGYADVNARAPLAVVRAVVAVLLAVALLANVALRRPALIVGAVATWVGVSVVAGIYPAFVQRVTVQPSELSQESPYISREIEFTRRAFGVDQVQVRPFNGDKPITAKAIADDRATVDNLRLWDNGQLQETYTQLQSIRTYYSFQQIDLDRYPINGKVQQLAISGRELDQGKLPQQAQSWVNQKLQYTHGYGVAASPVSAVVGEGLPDYVAKDLPPTGPLTINRPQIYFGHANPGSFVLAPSAEKEFDYPQGNLNVRNKYQGSHGVVMDGGSRLIWAMRTGDFNLLVSSQVQNNTQILYRRDVSERVQAIAPFLEYDAPYIVVVDGRIYWIVDGYTTADTYPYSQQEAGADGHNYLRNSVKVVVDAYEGTANFYVADNKDPMIRAYQGAFPSLFKPVSQMPSGLKAHLRVPPKIFKVQAQVYAVYHISDPSTLYNREDVWDFPGLEPYYVEMRLPGESQAEYLQILPFTPYRKQNLVSWLAVRNDAPHYGEMVSFVLPKDKVVFGPQQIASRIQQTPQISQDRTLLNSQGSSVIQGNLLVVPIGDSFLYFEPWYLKSTTTDQSLPELKKVILADATESGSVAYQPTLDQALSQLVGQQVAPTGPTTQAPPPTTGPTTSPQVADLIAQALQHYNAAQAALKQGDLATYASEIDQVGRLLQQVDALQKGAPVPSPSASPSSRASPSATPRASGG</sequence>
<evidence type="ECO:0000256" key="6">
    <source>
        <dbReference type="SAM" id="MobiDB-lite"/>
    </source>
</evidence>
<name>A0A934KAE5_9BACT</name>